<evidence type="ECO:0000313" key="3">
    <source>
        <dbReference type="Proteomes" id="UP000183898"/>
    </source>
</evidence>
<dbReference type="GO" id="GO:0008270">
    <property type="term" value="F:zinc ion binding"/>
    <property type="evidence" value="ECO:0007669"/>
    <property type="project" value="InterPro"/>
</dbReference>
<dbReference type="InterPro" id="IPR002711">
    <property type="entry name" value="HNH"/>
</dbReference>
<dbReference type="RefSeq" id="WP_074746255.1">
    <property type="nucleotide sequence ID" value="NZ_FOCT01000006.1"/>
</dbReference>
<sequence>MDDVSWSDEELKACVEAYVEMQRNERTGQLIVKKQYYKKLVEMFGRSEQAFESRMQNISYVLSLMGRGWMTGLKPAKNIEPLVAARVEQLLEQTSGQKVVPVAAFEIAVREATEQKDLPKPSGNPRPKRRRISVAQLQRDPSVKAWVLQQAAGTCESCEKPAPFQGADGLPYLELHYVQGLADGGADAVSNAVALCPNCHREIHYGANAHAVEAWLYDTVQRLERD</sequence>
<name>A0A1H8INC1_9PROT</name>
<dbReference type="EMBL" id="FOCT01000006">
    <property type="protein sequence ID" value="SEN69801.1"/>
    <property type="molecule type" value="Genomic_DNA"/>
</dbReference>
<protein>
    <submittedName>
        <fullName evidence="2">5-methylcytosine-specific restriction enzyme A</fullName>
    </submittedName>
</protein>
<dbReference type="InterPro" id="IPR003615">
    <property type="entry name" value="HNH_nuc"/>
</dbReference>
<dbReference type="CDD" id="cd00085">
    <property type="entry name" value="HNHc"/>
    <property type="match status" value="1"/>
</dbReference>
<evidence type="ECO:0000313" key="2">
    <source>
        <dbReference type="EMBL" id="SEN69801.1"/>
    </source>
</evidence>
<gene>
    <name evidence="2" type="ORF">SAMN05216404_106121</name>
</gene>
<dbReference type="Proteomes" id="UP000183898">
    <property type="component" value="Unassembled WGS sequence"/>
</dbReference>
<dbReference type="GO" id="GO:0004519">
    <property type="term" value="F:endonuclease activity"/>
    <property type="evidence" value="ECO:0007669"/>
    <property type="project" value="InterPro"/>
</dbReference>
<proteinExistence type="predicted"/>
<dbReference type="GO" id="GO:0003676">
    <property type="term" value="F:nucleic acid binding"/>
    <property type="evidence" value="ECO:0007669"/>
    <property type="project" value="InterPro"/>
</dbReference>
<evidence type="ECO:0000259" key="1">
    <source>
        <dbReference type="SMART" id="SM00507"/>
    </source>
</evidence>
<reference evidence="2 3" key="1">
    <citation type="submission" date="2016-10" db="EMBL/GenBank/DDBJ databases">
        <authorList>
            <person name="de Groot N.N."/>
        </authorList>
    </citation>
    <scope>NUCLEOTIDE SEQUENCE [LARGE SCALE GENOMIC DNA]</scope>
    <source>
        <strain evidence="2 3">Nl18</strain>
    </source>
</reference>
<dbReference type="AlphaFoldDB" id="A0A1H8INC1"/>
<organism evidence="2 3">
    <name type="scientific">Nitrosospira multiformis</name>
    <dbReference type="NCBI Taxonomy" id="1231"/>
    <lineage>
        <taxon>Bacteria</taxon>
        <taxon>Pseudomonadati</taxon>
        <taxon>Pseudomonadota</taxon>
        <taxon>Betaproteobacteria</taxon>
        <taxon>Nitrosomonadales</taxon>
        <taxon>Nitrosomonadaceae</taxon>
        <taxon>Nitrosospira</taxon>
    </lineage>
</organism>
<dbReference type="Pfam" id="PF01844">
    <property type="entry name" value="HNH"/>
    <property type="match status" value="1"/>
</dbReference>
<dbReference type="Gene3D" id="1.10.30.50">
    <property type="match status" value="1"/>
</dbReference>
<dbReference type="SMART" id="SM00507">
    <property type="entry name" value="HNHc"/>
    <property type="match status" value="1"/>
</dbReference>
<feature type="domain" description="HNH nuclease" evidence="1">
    <location>
        <begin position="142"/>
        <end position="201"/>
    </location>
</feature>
<accession>A0A1H8INC1</accession>